<dbReference type="GO" id="GO:0004553">
    <property type="term" value="F:hydrolase activity, hydrolyzing O-glycosyl compounds"/>
    <property type="evidence" value="ECO:0007669"/>
    <property type="project" value="UniProtKB-ARBA"/>
</dbReference>
<reference evidence="6" key="1">
    <citation type="submission" date="2016-10" db="EMBL/GenBank/DDBJ databases">
        <authorList>
            <person name="Varghese N."/>
            <person name="Submissions S."/>
        </authorList>
    </citation>
    <scope>NUCLEOTIDE SEQUENCE [LARGE SCALE GENOMIC DNA]</scope>
    <source>
        <strain evidence="6">DSM 22376</strain>
    </source>
</reference>
<dbReference type="InterPro" id="IPR003410">
    <property type="entry name" value="HYR_dom"/>
</dbReference>
<keyword evidence="1" id="KW-0732">Signal</keyword>
<dbReference type="EMBL" id="FNRD01000011">
    <property type="protein sequence ID" value="SEA91128.1"/>
    <property type="molecule type" value="Genomic_DNA"/>
</dbReference>
<dbReference type="Pfam" id="PF18962">
    <property type="entry name" value="Por_Secre_tail"/>
    <property type="match status" value="1"/>
</dbReference>
<dbReference type="Pfam" id="PF13385">
    <property type="entry name" value="Laminin_G_3"/>
    <property type="match status" value="1"/>
</dbReference>
<evidence type="ECO:0000256" key="3">
    <source>
        <dbReference type="ARBA" id="ARBA00023157"/>
    </source>
</evidence>
<dbReference type="SMART" id="SM00560">
    <property type="entry name" value="LamGL"/>
    <property type="match status" value="1"/>
</dbReference>
<evidence type="ECO:0000313" key="6">
    <source>
        <dbReference type="Proteomes" id="UP000198951"/>
    </source>
</evidence>
<protein>
    <submittedName>
        <fullName evidence="5">Por secretion system C-terminal sorting domain-containing protein</fullName>
    </submittedName>
</protein>
<feature type="domain" description="HYR" evidence="4">
    <location>
        <begin position="147"/>
        <end position="237"/>
    </location>
</feature>
<dbReference type="InterPro" id="IPR006558">
    <property type="entry name" value="LamG-like"/>
</dbReference>
<dbReference type="OrthoDB" id="2582440at2"/>
<dbReference type="InterPro" id="IPR026444">
    <property type="entry name" value="Secre_tail"/>
</dbReference>
<keyword evidence="2" id="KW-0677">Repeat</keyword>
<name>A0A1H4F2U6_9FLAO</name>
<dbReference type="Gene3D" id="2.60.120.200">
    <property type="match status" value="1"/>
</dbReference>
<feature type="domain" description="HYR" evidence="4">
    <location>
        <begin position="1"/>
        <end position="69"/>
    </location>
</feature>
<accession>A0A1H4F2U6</accession>
<dbReference type="PANTHER" id="PTHR24273">
    <property type="entry name" value="FI04643P-RELATED"/>
    <property type="match status" value="1"/>
</dbReference>
<dbReference type="GO" id="GO:0005975">
    <property type="term" value="P:carbohydrate metabolic process"/>
    <property type="evidence" value="ECO:0007669"/>
    <property type="project" value="UniProtKB-ARBA"/>
</dbReference>
<evidence type="ECO:0000256" key="1">
    <source>
        <dbReference type="ARBA" id="ARBA00022729"/>
    </source>
</evidence>
<dbReference type="Proteomes" id="UP000198951">
    <property type="component" value="Unassembled WGS sequence"/>
</dbReference>
<dbReference type="PROSITE" id="PS50825">
    <property type="entry name" value="HYR"/>
    <property type="match status" value="2"/>
</dbReference>
<feature type="non-terminal residue" evidence="5">
    <location>
        <position position="1"/>
    </location>
</feature>
<organism evidence="5 6">
    <name type="scientific">Flavobacterium gillisiae</name>
    <dbReference type="NCBI Taxonomy" id="150146"/>
    <lineage>
        <taxon>Bacteria</taxon>
        <taxon>Pseudomonadati</taxon>
        <taxon>Bacteroidota</taxon>
        <taxon>Flavobacteriia</taxon>
        <taxon>Flavobacteriales</taxon>
        <taxon>Flavobacteriaceae</taxon>
        <taxon>Flavobacterium</taxon>
    </lineage>
</organism>
<dbReference type="PANTHER" id="PTHR24273:SF32">
    <property type="entry name" value="HYALIN"/>
    <property type="match status" value="1"/>
</dbReference>
<dbReference type="SUPFAM" id="SSF49899">
    <property type="entry name" value="Concanavalin A-like lectins/glucanases"/>
    <property type="match status" value="1"/>
</dbReference>
<evidence type="ECO:0000259" key="4">
    <source>
        <dbReference type="PROSITE" id="PS50825"/>
    </source>
</evidence>
<sequence>TPNPTINDNCSVTKLTWALTGATTGNSSASGINNLGTQVFNLGTTTVTYTVSDAANNSVSCSFTVIVSDNINPTITAPSNITTITNSGCNATGVTLGTPVTSDNCSVVSVTNNHPSTTYPLGTTTVIWAVTDGSSRIATAIQLVTVFDTTPPTISCPFNVTVNTSADGNGNCSTTANIGTPTINDNCSVSSVIAQVNGSTINAVTYLFSKGVTSVNWIVTDGAGNKTNCTQSVTVLDNEKPIAPSLPDITAQCSITVPFPVATDNCDVSVTATTSDNRTFNSQGSGTITWSFKDSSGNETIASQKVIIKDVTVPVPNVANLPALTVSGCQIDSLTPTKATDNCVGSINGTPNITFPFTTQGTTLITWTYNDGNGNIKTQTQNLTLTAPAISEGNLLGNISETYTFTAAEAKDNIAITSCPDDLNPITLHLEGEVGTIVRWEKFEAGNSNWVVIPNTENTDTFNTVFDFQNTKSTLFRVLIQVGTCTKYTNMVNVHAIPPDVPPILEQNLFTICLNDPVTLMAHNGYESTVNVGNGGDFNTGQFPDKWNPTQWRIDGQTAGAQWTASANATKFNNWSGTNDAKLVGTDYIILYDNGKPGKKFGIAHGNYNSTEYVTKYPGRGGFPTTLETPIFSLVGLGTAAVAFDQAYNLSAGDYAKLELSLDGGATYTITLQELIGKTPSLTWDWANHPPSKANNYKFENDDSSFDISDYIGNDNVRVRWSFFGTTDESVWAIDNITIPIRPYSDQLEWTDGIGDPGTPPLASGSIDVAYNFTPSSPGVHQYGATSLINACRAYDPTGTAIATVNVNYSYAGIDVLPANGKCGGTIVSLNAYDNTKTAIQNKTDGAYTRILDKFSDDPGTGTKGTWSVVSSTGNCGAGTFSNVNDSKATFTGTAGTYTLRWTVATCSDDVQVTLENCNVVDFDGEDDFVNFNNNYNLNNSFTISVWVKPETQPSMGTTIQTIFSKRNGDNLAETNGYDLRLDSNNFISFNWNNGSSIKSSHPISTSRWYHIGVTYTSGTYKLYIDGLEVASAAGSNPVANNFNSILGAMYHNGTQNESLNYYSGWMEELRIWNVALSPDQLHQMMNQVIDPNGTGVRGAIIPIDVNGLTWSNLIGYYRMDNLSCGYLKPYSGIGSDGRLININTGQSKTAPLPYTTIRNGNWKNRSGSTTPWRYGDTVWDYPNSTGVNGNAIDWNIVVESHDLNSDDKDITLLGLITNAGTKLNVVAPGTQNEINSGHMLWLTHYLKLDGFIDLVGESQLIQKRYYPYPEQYSESIFAETSSGYIERDQQGKKNSFNYNYWSSPVTIRGGTNNAPYSIPNVLMDGTTSSTPRPINFQYGAFDADGAVTIPIKTTYRWIWTYNSTTPDSNSDWDNYYQWNYVGGTGTIRTGDGFTMKGTGGTADVDELQNYVFSGKPNSGDIETTFLAVDQTYLIGNPYPCALDADEFIKNNLSKSSNSNFTGSANVFNGALYFWDHFGLTDNHNLAEYEGGYATYSLLGGVVAISLGDPLTANTGESGTNEPQRYIPVGQAFFVDATLDPATEGTTSEATTPGNLYFKNGQRAFIRETSGTSQFMKTSGSKTKITESVTDSRQKIRLGFDSSIGAHRQLLIGADSNTTNGFDIGYDAVMFDMNDNDMYLEINNSEFVIEGIPDFNSNQIIPLGIAVANEGPITIKIDALENIPGSTEIYLQDTLSAVYHNLRESDFEISLDIGEYNKRFFLRFTGKTLNQDTKIENGLYVYYSDENENLIIKNNIVNLLVNEVSLFNILGQTISNWEIENKDQTQIVLPVKNISTGIYIVKMKTTNGELSKKIIIP</sequence>
<dbReference type="NCBIfam" id="TIGR04183">
    <property type="entry name" value="Por_Secre_tail"/>
    <property type="match status" value="1"/>
</dbReference>
<dbReference type="InterPro" id="IPR013320">
    <property type="entry name" value="ConA-like_dom_sf"/>
</dbReference>
<proteinExistence type="predicted"/>
<evidence type="ECO:0000256" key="2">
    <source>
        <dbReference type="ARBA" id="ARBA00022737"/>
    </source>
</evidence>
<keyword evidence="6" id="KW-1185">Reference proteome</keyword>
<dbReference type="STRING" id="150146.SAMN05443667_111143"/>
<keyword evidence="3" id="KW-1015">Disulfide bond</keyword>
<evidence type="ECO:0000313" key="5">
    <source>
        <dbReference type="EMBL" id="SEA91128.1"/>
    </source>
</evidence>
<gene>
    <name evidence="5" type="ORF">SAMN05443667_111143</name>
</gene>
<dbReference type="Pfam" id="PF02494">
    <property type="entry name" value="HYR"/>
    <property type="match status" value="2"/>
</dbReference>